<dbReference type="Pfam" id="PF13328">
    <property type="entry name" value="HD_4"/>
    <property type="match status" value="1"/>
</dbReference>
<dbReference type="SUPFAM" id="SSF109604">
    <property type="entry name" value="HD-domain/PDEase-like"/>
    <property type="match status" value="1"/>
</dbReference>
<dbReference type="KEGG" id="ccro:CMC5_078490"/>
<dbReference type="InterPro" id="IPR052194">
    <property type="entry name" value="MESH1"/>
</dbReference>
<dbReference type="PATRIC" id="fig|52.7.peg.8636"/>
<accession>A0A0K1ES48</accession>
<dbReference type="AlphaFoldDB" id="A0A0K1ES48"/>
<dbReference type="Proteomes" id="UP000067626">
    <property type="component" value="Chromosome"/>
</dbReference>
<dbReference type="RefSeq" id="WP_050435053.1">
    <property type="nucleotide sequence ID" value="NZ_CP012159.1"/>
</dbReference>
<dbReference type="Gene3D" id="1.10.3210.10">
    <property type="entry name" value="Hypothetical protein af1432"/>
    <property type="match status" value="1"/>
</dbReference>
<evidence type="ECO:0008006" key="3">
    <source>
        <dbReference type="Google" id="ProtNLM"/>
    </source>
</evidence>
<evidence type="ECO:0000313" key="1">
    <source>
        <dbReference type="EMBL" id="AKT43614.1"/>
    </source>
</evidence>
<dbReference type="PANTHER" id="PTHR46246:SF1">
    <property type="entry name" value="GUANOSINE-3',5'-BIS(DIPHOSPHATE) 3'-PYROPHOSPHOHYDROLASE MESH1"/>
    <property type="match status" value="1"/>
</dbReference>
<dbReference type="STRING" id="52.CMC5_078490"/>
<evidence type="ECO:0000313" key="2">
    <source>
        <dbReference type="Proteomes" id="UP000067626"/>
    </source>
</evidence>
<reference evidence="1 2" key="1">
    <citation type="submission" date="2015-07" db="EMBL/GenBank/DDBJ databases">
        <title>Genome analysis of myxobacterium Chondromyces crocatus Cm c5 reveals a high potential for natural compound synthesis and the genetic basis for the loss of fruiting body formation.</title>
        <authorList>
            <person name="Zaburannyi N."/>
            <person name="Bunk B."/>
            <person name="Maier J."/>
            <person name="Overmann J."/>
            <person name="Mueller R."/>
        </authorList>
    </citation>
    <scope>NUCLEOTIDE SEQUENCE [LARGE SCALE GENOMIC DNA]</scope>
    <source>
        <strain evidence="1 2">Cm c5</strain>
    </source>
</reference>
<dbReference type="EMBL" id="CP012159">
    <property type="protein sequence ID" value="AKT43614.1"/>
    <property type="molecule type" value="Genomic_DNA"/>
</dbReference>
<keyword evidence="2" id="KW-1185">Reference proteome</keyword>
<gene>
    <name evidence="1" type="ORF">CMC5_078490</name>
</gene>
<dbReference type="PANTHER" id="PTHR46246">
    <property type="entry name" value="GUANOSINE-3',5'-BIS(DIPHOSPHATE) 3'-PYROPHOSPHOHYDROLASE MESH1"/>
    <property type="match status" value="1"/>
</dbReference>
<proteinExistence type="predicted"/>
<sequence length="198" mass="22125">MPERPDLVVPFIAQDLASPTLVSPCVVSPADIFAAIEVEARRFAEERHAAQRYGEHPYTFHLEKVRAVLTELDYHGHLGIAAWLHDVVEDTTTTCDEIATRFGAEVAGLVWAVTGVGPTRKARNAAMYEKIRRTPDAAILKLADRIANVEASRTRPDKRRMYRDEAPDFERALVGLGDPRQWTRLRLALESPTVPTEG</sequence>
<dbReference type="GO" id="GO:0008893">
    <property type="term" value="F:guanosine-3',5'-bis(diphosphate) 3'-diphosphatase activity"/>
    <property type="evidence" value="ECO:0007669"/>
    <property type="project" value="TreeGrafter"/>
</dbReference>
<protein>
    <recommendedName>
        <fullName evidence="3">HD/PDEase domain-containing protein</fullName>
    </recommendedName>
</protein>
<organism evidence="1 2">
    <name type="scientific">Chondromyces crocatus</name>
    <dbReference type="NCBI Taxonomy" id="52"/>
    <lineage>
        <taxon>Bacteria</taxon>
        <taxon>Pseudomonadati</taxon>
        <taxon>Myxococcota</taxon>
        <taxon>Polyangia</taxon>
        <taxon>Polyangiales</taxon>
        <taxon>Polyangiaceae</taxon>
        <taxon>Chondromyces</taxon>
    </lineage>
</organism>
<name>A0A0K1ES48_CHOCO</name>